<name>A0ABN2Z2U7_9ACTN</name>
<keyword evidence="2" id="KW-1185">Reference proteome</keyword>
<comment type="caution">
    <text evidence="1">The sequence shown here is derived from an EMBL/GenBank/DDBJ whole genome shotgun (WGS) entry which is preliminary data.</text>
</comment>
<reference evidence="1 2" key="1">
    <citation type="journal article" date="2019" name="Int. J. Syst. Evol. Microbiol.">
        <title>The Global Catalogue of Microorganisms (GCM) 10K type strain sequencing project: providing services to taxonomists for standard genome sequencing and annotation.</title>
        <authorList>
            <consortium name="The Broad Institute Genomics Platform"/>
            <consortium name="The Broad Institute Genome Sequencing Center for Infectious Disease"/>
            <person name="Wu L."/>
            <person name="Ma J."/>
        </authorList>
    </citation>
    <scope>NUCLEOTIDE SEQUENCE [LARGE SCALE GENOMIC DNA]</scope>
    <source>
        <strain evidence="1 2">JCM 14560</strain>
    </source>
</reference>
<protein>
    <submittedName>
        <fullName evidence="1">Uncharacterized protein</fullName>
    </submittedName>
</protein>
<sequence length="93" mass="9915">MEGLLDCSGDEFGRSKAGARLARGRRCGQVRGQVRGRTCVRRRGAAAGPQPIQEVSTAGCSGSPPAVVRTETIAEWRESCENPCIKSPELCLL</sequence>
<evidence type="ECO:0000313" key="2">
    <source>
        <dbReference type="Proteomes" id="UP001422759"/>
    </source>
</evidence>
<proteinExistence type="predicted"/>
<dbReference type="Proteomes" id="UP001422759">
    <property type="component" value="Unassembled WGS sequence"/>
</dbReference>
<dbReference type="EMBL" id="BAAANT010000006">
    <property type="protein sequence ID" value="GAA2135889.1"/>
    <property type="molecule type" value="Genomic_DNA"/>
</dbReference>
<evidence type="ECO:0000313" key="1">
    <source>
        <dbReference type="EMBL" id="GAA2135889.1"/>
    </source>
</evidence>
<organism evidence="1 2">
    <name type="scientific">Kitasatospora kazusensis</name>
    <dbReference type="NCBI Taxonomy" id="407974"/>
    <lineage>
        <taxon>Bacteria</taxon>
        <taxon>Bacillati</taxon>
        <taxon>Actinomycetota</taxon>
        <taxon>Actinomycetes</taxon>
        <taxon>Kitasatosporales</taxon>
        <taxon>Streptomycetaceae</taxon>
        <taxon>Kitasatospora</taxon>
    </lineage>
</organism>
<accession>A0ABN2Z2U7</accession>
<gene>
    <name evidence="1" type="ORF">GCM10009760_14920</name>
</gene>